<accession>A0A2Z6RDP9</accession>
<gene>
    <name evidence="1" type="ORF">RclHR1_03410005</name>
</gene>
<proteinExistence type="predicted"/>
<keyword evidence="2" id="KW-1185">Reference proteome</keyword>
<dbReference type="EMBL" id="BEXD01002680">
    <property type="protein sequence ID" value="GBB99092.1"/>
    <property type="molecule type" value="Genomic_DNA"/>
</dbReference>
<reference evidence="1 2" key="1">
    <citation type="submission" date="2017-11" db="EMBL/GenBank/DDBJ databases">
        <title>The genome of Rhizophagus clarus HR1 reveals common genetic basis of auxotrophy among arbuscular mycorrhizal fungi.</title>
        <authorList>
            <person name="Kobayashi Y."/>
        </authorList>
    </citation>
    <scope>NUCLEOTIDE SEQUENCE [LARGE SCALE GENOMIC DNA]</scope>
    <source>
        <strain evidence="1 2">HR1</strain>
    </source>
</reference>
<evidence type="ECO:0000313" key="2">
    <source>
        <dbReference type="Proteomes" id="UP000247702"/>
    </source>
</evidence>
<sequence>MEGDTLESLSRLSIDLLEFLRTEDYEKLLNIADSFPEYYCRDNQFDVIVKVNGEDCYCNSDILTKYFSGYVQNNFKVIENFFIEERLI</sequence>
<dbReference type="Proteomes" id="UP000247702">
    <property type="component" value="Unassembled WGS sequence"/>
</dbReference>
<evidence type="ECO:0000313" key="1">
    <source>
        <dbReference type="EMBL" id="GBB99092.1"/>
    </source>
</evidence>
<protein>
    <submittedName>
        <fullName evidence="1">Uncharacterized protein</fullName>
    </submittedName>
</protein>
<name>A0A2Z6RDP9_9GLOM</name>
<comment type="caution">
    <text evidence="1">The sequence shown here is derived from an EMBL/GenBank/DDBJ whole genome shotgun (WGS) entry which is preliminary data.</text>
</comment>
<organism evidence="1 2">
    <name type="scientific">Rhizophagus clarus</name>
    <dbReference type="NCBI Taxonomy" id="94130"/>
    <lineage>
        <taxon>Eukaryota</taxon>
        <taxon>Fungi</taxon>
        <taxon>Fungi incertae sedis</taxon>
        <taxon>Mucoromycota</taxon>
        <taxon>Glomeromycotina</taxon>
        <taxon>Glomeromycetes</taxon>
        <taxon>Glomerales</taxon>
        <taxon>Glomeraceae</taxon>
        <taxon>Rhizophagus</taxon>
    </lineage>
</organism>
<dbReference type="AlphaFoldDB" id="A0A2Z6RDP9"/>